<evidence type="ECO:0000256" key="1">
    <source>
        <dbReference type="SAM" id="Phobius"/>
    </source>
</evidence>
<dbReference type="NCBIfam" id="TIGR04112">
    <property type="entry name" value="seleno_YedE"/>
    <property type="match status" value="1"/>
</dbReference>
<organism evidence="2 3">
    <name type="scientific">Thermincola potens (strain JR)</name>
    <dbReference type="NCBI Taxonomy" id="635013"/>
    <lineage>
        <taxon>Bacteria</taxon>
        <taxon>Bacillati</taxon>
        <taxon>Bacillota</taxon>
        <taxon>Clostridia</taxon>
        <taxon>Eubacteriales</taxon>
        <taxon>Thermincolaceae</taxon>
        <taxon>Thermincola</taxon>
    </lineage>
</organism>
<gene>
    <name evidence="2" type="ordered locus">TherJR_2394</name>
</gene>
<dbReference type="KEGG" id="tjr:TherJR_2394"/>
<dbReference type="eggNOG" id="COG2391">
    <property type="taxonomic scope" value="Bacteria"/>
</dbReference>
<dbReference type="OrthoDB" id="3190590at2"/>
<feature type="transmembrane region" description="Helical" evidence="1">
    <location>
        <begin position="296"/>
        <end position="318"/>
    </location>
</feature>
<name>D5XAM9_THEPJ</name>
<keyword evidence="1" id="KW-1133">Transmembrane helix</keyword>
<feature type="transmembrane region" description="Helical" evidence="1">
    <location>
        <begin position="158"/>
        <end position="178"/>
    </location>
</feature>
<feature type="transmembrane region" description="Helical" evidence="1">
    <location>
        <begin position="184"/>
        <end position="203"/>
    </location>
</feature>
<feature type="transmembrane region" description="Helical" evidence="1">
    <location>
        <begin position="86"/>
        <end position="109"/>
    </location>
</feature>
<keyword evidence="1" id="KW-0472">Membrane</keyword>
<accession>D5XAM9</accession>
<dbReference type="RefSeq" id="WP_013121231.1">
    <property type="nucleotide sequence ID" value="NC_014152.1"/>
</dbReference>
<evidence type="ECO:0000313" key="2">
    <source>
        <dbReference type="EMBL" id="ADG83233.1"/>
    </source>
</evidence>
<evidence type="ECO:0000313" key="3">
    <source>
        <dbReference type="Proteomes" id="UP000002377"/>
    </source>
</evidence>
<dbReference type="HOGENOM" id="CLU_064908_0_0_9"/>
<feature type="transmembrane region" description="Helical" evidence="1">
    <location>
        <begin position="263"/>
        <end position="284"/>
    </location>
</feature>
<keyword evidence="1" id="KW-0812">Transmembrane</keyword>
<dbReference type="Proteomes" id="UP000002377">
    <property type="component" value="Chromosome"/>
</dbReference>
<proteinExistence type="predicted"/>
<reference evidence="2 3" key="1">
    <citation type="submission" date="2010-05" db="EMBL/GenBank/DDBJ databases">
        <title>Complete sequence of Thermincola sp. JR.</title>
        <authorList>
            <consortium name="US DOE Joint Genome Institute"/>
            <person name="Lucas S."/>
            <person name="Copeland A."/>
            <person name="Lapidus A."/>
            <person name="Cheng J.-F."/>
            <person name="Bruce D."/>
            <person name="Goodwin L."/>
            <person name="Pitluck S."/>
            <person name="Chertkov O."/>
            <person name="Detter J.C."/>
            <person name="Han C."/>
            <person name="Tapia R."/>
            <person name="Land M."/>
            <person name="Hauser L."/>
            <person name="Kyrpides N."/>
            <person name="Mikhailova N."/>
            <person name="Hazen T.C."/>
            <person name="Woyke T."/>
        </authorList>
    </citation>
    <scope>NUCLEOTIDE SEQUENCE [LARGE SCALE GENOMIC DNA]</scope>
    <source>
        <strain evidence="2 3">JR</strain>
    </source>
</reference>
<feature type="transmembrane region" description="Helical" evidence="1">
    <location>
        <begin position="324"/>
        <end position="344"/>
    </location>
</feature>
<dbReference type="InterPro" id="IPR026366">
    <property type="entry name" value="Seleno_YedE"/>
</dbReference>
<dbReference type="EMBL" id="CP002028">
    <property type="protein sequence ID" value="ADG83233.1"/>
    <property type="molecule type" value="Genomic_DNA"/>
</dbReference>
<protein>
    <submittedName>
        <fullName evidence="2">Uncharacterized protein</fullName>
    </submittedName>
</protein>
<keyword evidence="3" id="KW-1185">Reference proteome</keyword>
<feature type="transmembrane region" description="Helical" evidence="1">
    <location>
        <begin position="121"/>
        <end position="138"/>
    </location>
</feature>
<dbReference type="AlphaFoldDB" id="D5XAM9"/>
<sequence length="363" mass="37552">MGNKKLIILTGAIIGLLALTLVKLGNPANMGVCIACFLRDVSGSLGLHQAKLVQYMRPEILGIVLGAFLTARATGDFRATGGSSPLIRFILGLTMMIGMLVFLGCPLRVALRLGAGDLNALVGLAGLIAGVVAGTLLIRKGFSLGRAGSQPKANGYVFPLMVLVLLILLLTSPSLFVFSQEGPGSMHAPLFISLSAGIVIGALSQRSRLCLAGGVRDMVLFKNFHLISGFAVIFVVVLVGNLLTGGFKPGFAEQPIAHTEALWNFLGMALAGFSAALLGGCPLRQLVLASEGNSDSAVTVLGMLFGAALAHNFGIAASPKGVPANGQIAVLIGLALTAAIGYLFRKWETKGSLSVKSSVKMLE</sequence>
<dbReference type="InterPro" id="IPR007272">
    <property type="entry name" value="Sulf_transp_TsuA/YedE"/>
</dbReference>
<dbReference type="STRING" id="635013.TherJR_2394"/>
<feature type="transmembrane region" description="Helical" evidence="1">
    <location>
        <begin position="224"/>
        <end position="243"/>
    </location>
</feature>
<feature type="transmembrane region" description="Helical" evidence="1">
    <location>
        <begin position="55"/>
        <end position="74"/>
    </location>
</feature>
<dbReference type="Pfam" id="PF04143">
    <property type="entry name" value="Sulf_transp"/>
    <property type="match status" value="1"/>
</dbReference>